<accession>A0A224YAR4</accession>
<proteinExistence type="predicted"/>
<feature type="chain" id="PRO_5013166536" evidence="1">
    <location>
        <begin position="21"/>
        <end position="277"/>
    </location>
</feature>
<name>A0A224YAR4_9ACAR</name>
<keyword evidence="1" id="KW-0732">Signal</keyword>
<reference evidence="2" key="1">
    <citation type="journal article" date="2017" name="Parasit. Vectors">
        <title>Sialotranscriptomics of Rhipicephalus zambeziensis reveals intricate expression profiles of secretory proteins and suggests tight temporal transcriptional regulation during blood-feeding.</title>
        <authorList>
            <person name="de Castro M.H."/>
            <person name="de Klerk D."/>
            <person name="Pienaar R."/>
            <person name="Rees D.J.G."/>
            <person name="Mans B.J."/>
        </authorList>
    </citation>
    <scope>NUCLEOTIDE SEQUENCE</scope>
    <source>
        <tissue evidence="2">Salivary glands</tissue>
    </source>
</reference>
<protein>
    <submittedName>
        <fullName evidence="2">Basic tail secreted protein</fullName>
    </submittedName>
</protein>
<organism evidence="2">
    <name type="scientific">Rhipicephalus zambeziensis</name>
    <dbReference type="NCBI Taxonomy" id="60191"/>
    <lineage>
        <taxon>Eukaryota</taxon>
        <taxon>Metazoa</taxon>
        <taxon>Ecdysozoa</taxon>
        <taxon>Arthropoda</taxon>
        <taxon>Chelicerata</taxon>
        <taxon>Arachnida</taxon>
        <taxon>Acari</taxon>
        <taxon>Parasitiformes</taxon>
        <taxon>Ixodida</taxon>
        <taxon>Ixodoidea</taxon>
        <taxon>Ixodidae</taxon>
        <taxon>Rhipicephalinae</taxon>
        <taxon>Rhipicephalus</taxon>
        <taxon>Rhipicephalus</taxon>
    </lineage>
</organism>
<evidence type="ECO:0000256" key="1">
    <source>
        <dbReference type="SAM" id="SignalP"/>
    </source>
</evidence>
<sequence length="277" mass="31748">MWIINNIFAVSFMLTGNLCAVQRYPVTSTFGTSQPQKPNQSFPRCDDILRADYPRTSCYYKCYFSKQGLQKGTHSDGTRCASDKFPGRWGHCMRGVCISTEDELPKFNFTKPKQPCYDKYRGKGYAPSCQHTCMHFGKHKQVNYIAGTPCVVLDEYRDRVNAVGICLRGICTPIYKLESRHRNIRKKVFAKQYHRCQEKEHYGRNMLQDCHYFCKLGDDWYYGFYKSTYNSACQAFTPQRMSGYCCKGECIPKANCEGNIGDIPAAINPAGEKLSTL</sequence>
<dbReference type="AlphaFoldDB" id="A0A224YAR4"/>
<evidence type="ECO:0000313" key="2">
    <source>
        <dbReference type="EMBL" id="MAA11491.1"/>
    </source>
</evidence>
<feature type="signal peptide" evidence="1">
    <location>
        <begin position="1"/>
        <end position="20"/>
    </location>
</feature>
<dbReference type="EMBL" id="GFPF01000345">
    <property type="protein sequence ID" value="MAA11491.1"/>
    <property type="molecule type" value="Transcribed_RNA"/>
</dbReference>